<evidence type="ECO:0000259" key="5">
    <source>
        <dbReference type="Pfam" id="PF04821"/>
    </source>
</evidence>
<proteinExistence type="inferred from homology"/>
<feature type="domain" description="Timeless N-terminal" evidence="5">
    <location>
        <begin position="25"/>
        <end position="286"/>
    </location>
</feature>
<accession>A0AAN7VEF0</accession>
<dbReference type="GO" id="GO:0000076">
    <property type="term" value="P:DNA replication checkpoint signaling"/>
    <property type="evidence" value="ECO:0007669"/>
    <property type="project" value="TreeGrafter"/>
</dbReference>
<dbReference type="Pfam" id="PF04821">
    <property type="entry name" value="TIMELESS"/>
    <property type="match status" value="1"/>
</dbReference>
<evidence type="ECO:0000256" key="4">
    <source>
        <dbReference type="SAM" id="MobiDB-lite"/>
    </source>
</evidence>
<feature type="compositionally biased region" description="Polar residues" evidence="4">
    <location>
        <begin position="275"/>
        <end position="292"/>
    </location>
</feature>
<evidence type="ECO:0000313" key="7">
    <source>
        <dbReference type="EMBL" id="KAK5646785.1"/>
    </source>
</evidence>
<name>A0AAN7VEF0_9COLE</name>
<dbReference type="GO" id="GO:0003677">
    <property type="term" value="F:DNA binding"/>
    <property type="evidence" value="ECO:0007669"/>
    <property type="project" value="TreeGrafter"/>
</dbReference>
<dbReference type="Pfam" id="PF05029">
    <property type="entry name" value="TIMELESS_C"/>
    <property type="match status" value="1"/>
</dbReference>
<dbReference type="GO" id="GO:0043111">
    <property type="term" value="P:replication fork arrest"/>
    <property type="evidence" value="ECO:0007669"/>
    <property type="project" value="TreeGrafter"/>
</dbReference>
<comment type="caution">
    <text evidence="7">The sequence shown here is derived from an EMBL/GenBank/DDBJ whole genome shotgun (WGS) entry which is preliminary data.</text>
</comment>
<keyword evidence="8" id="KW-1185">Reference proteome</keyword>
<feature type="region of interest" description="Disordered" evidence="4">
    <location>
        <begin position="257"/>
        <end position="302"/>
    </location>
</feature>
<protein>
    <recommendedName>
        <fullName evidence="9">Timeless</fullName>
    </recommendedName>
</protein>
<evidence type="ECO:0000256" key="2">
    <source>
        <dbReference type="ARBA" id="ARBA00008174"/>
    </source>
</evidence>
<keyword evidence="3" id="KW-0539">Nucleus</keyword>
<feature type="region of interest" description="Disordered" evidence="4">
    <location>
        <begin position="397"/>
        <end position="424"/>
    </location>
</feature>
<dbReference type="GO" id="GO:0009649">
    <property type="term" value="P:entrainment of circadian clock"/>
    <property type="evidence" value="ECO:0007669"/>
    <property type="project" value="TreeGrafter"/>
</dbReference>
<dbReference type="AlphaFoldDB" id="A0AAN7VEF0"/>
<evidence type="ECO:0000256" key="3">
    <source>
        <dbReference type="ARBA" id="ARBA00023242"/>
    </source>
</evidence>
<dbReference type="Proteomes" id="UP001329430">
    <property type="component" value="Chromosome 3"/>
</dbReference>
<evidence type="ECO:0008006" key="9">
    <source>
        <dbReference type="Google" id="ProtNLM"/>
    </source>
</evidence>
<comment type="similarity">
    <text evidence="2">Belongs to the timeless family.</text>
</comment>
<feature type="domain" description="Timeless C-terminal" evidence="6">
    <location>
        <begin position="828"/>
        <end position="932"/>
    </location>
</feature>
<gene>
    <name evidence="7" type="ORF">RI129_005249</name>
</gene>
<dbReference type="PANTHER" id="PTHR22940:SF5">
    <property type="entry name" value="PROTEIN TIMELESS"/>
    <property type="match status" value="1"/>
</dbReference>
<dbReference type="PANTHER" id="PTHR22940">
    <property type="entry name" value="TIMEOUT/TIMELESS-2"/>
    <property type="match status" value="1"/>
</dbReference>
<evidence type="ECO:0000259" key="6">
    <source>
        <dbReference type="Pfam" id="PF05029"/>
    </source>
</evidence>
<dbReference type="GO" id="GO:0048511">
    <property type="term" value="P:rhythmic process"/>
    <property type="evidence" value="ECO:0007669"/>
    <property type="project" value="UniProtKB-KW"/>
</dbReference>
<comment type="subcellular location">
    <subcellularLocation>
        <location evidence="1">Nucleus</location>
    </subcellularLocation>
</comment>
<dbReference type="GO" id="GO:0006281">
    <property type="term" value="P:DNA repair"/>
    <property type="evidence" value="ECO:0007669"/>
    <property type="project" value="TreeGrafter"/>
</dbReference>
<dbReference type="EMBL" id="JAVRBK010000003">
    <property type="protein sequence ID" value="KAK5646785.1"/>
    <property type="molecule type" value="Genomic_DNA"/>
</dbReference>
<sequence length="1067" mass="121514">MVESTVNPQIHNTFASLGSHHGDLYVVNKSCLSNLEEIFKNLVLEDRTLRTYRRAIGFGENIQKDLIPLLINVRNSTTIEDATKIIDATVKILLNLTAPIECLLSLEHEAQTDVGRHTIFELNRLLITSKEAFTDNRSTKAVVDHIKYIVEKDSNLNGEQCDSIHNCLLLLRNILHIPENRIYISNFSFTSTNMQNHIIWNLFSQSIDKMLIYLMTCPQKAYWGATMVQLISLMYKDQHVGTLQKLLSLPFEASLSESSEDNESNTSPKNEESGESSPLVTSDPTSDSSDNGSKCADRTKITSERYKNSSDNVCGRMVEAVRATQNANKSSSIIKKEKSQEADGGTNGGRKHSIDSGVCLEATITSCSTRPNLKNTKRYVTFQGELSDCGYVTQVENKDESISTSSNDDDQPQGKPVHHFEKARNGITTSRNVNALERKELRRKKLVKRSKTNIINVKGLMHHVPTDEDITNLLKGFTVDFLLKAFGVLVQDLYTHLLTNVDIPIDISHFFWLITYFLKFATQLELDLEFINPILSYNIISYLVFQAVLLFEEFEISCRTPINIKPSLRRLHLVVTAIREFIQSLETYEKVTQISDSDHERLLTLQVQMTEMEELRNLFLLLLRHYDSNYQSKQYLQDVIVTNHSYLLLLDKICKSTDVKINVEDHLKEFATVECMHLYGILLEEFENNGEHVNNCIFTMMHHMAGDLGNIATLFQPNILKTFSQIWETDFKICDDWSDLIEFVIRNSVSVFKNNGASLVRCPENVTSGLASQITEKTECPQNGEYEKCAESVTDPETIKNTSAFVFDVNSFNTDFIVFNDDVNILKDHFIKHNKQKYLLWLQKLVLKACFAKLIITDPNLKDCKTQSLQPVTHYNTLLNLPVSLVPWTSEQSNIIKYQPFLLLLHQFGFILPGDIGKVFIRIPNFWTSDYLFTIAKQLGPIDPEICKFDLNLVSSTGMENKRKTTQLSFAKNDHFSSIAMHFNSTTRLSINVPNIEIVPCDVPTPSLIVAQDLYSLNKETSVELFNFFTFPGIDEMEYNSICETTSVHSDLTRMCVSDEEDKLVIE</sequence>
<evidence type="ECO:0000256" key="1">
    <source>
        <dbReference type="ARBA" id="ARBA00004123"/>
    </source>
</evidence>
<reference evidence="7 8" key="1">
    <citation type="journal article" date="2024" name="Insects">
        <title>An Improved Chromosome-Level Genome Assembly of the Firefly Pyrocoelia pectoralis.</title>
        <authorList>
            <person name="Fu X."/>
            <person name="Meyer-Rochow V.B."/>
            <person name="Ballantyne L."/>
            <person name="Zhu X."/>
        </authorList>
    </citation>
    <scope>NUCLEOTIDE SEQUENCE [LARGE SCALE GENOMIC DNA]</scope>
    <source>
        <strain evidence="7">XCY_ONT2</strain>
    </source>
</reference>
<dbReference type="InterPro" id="IPR007725">
    <property type="entry name" value="TIMELESS_C"/>
</dbReference>
<organism evidence="7 8">
    <name type="scientific">Pyrocoelia pectoralis</name>
    <dbReference type="NCBI Taxonomy" id="417401"/>
    <lineage>
        <taxon>Eukaryota</taxon>
        <taxon>Metazoa</taxon>
        <taxon>Ecdysozoa</taxon>
        <taxon>Arthropoda</taxon>
        <taxon>Hexapoda</taxon>
        <taxon>Insecta</taxon>
        <taxon>Pterygota</taxon>
        <taxon>Neoptera</taxon>
        <taxon>Endopterygota</taxon>
        <taxon>Coleoptera</taxon>
        <taxon>Polyphaga</taxon>
        <taxon>Elateriformia</taxon>
        <taxon>Elateroidea</taxon>
        <taxon>Lampyridae</taxon>
        <taxon>Lampyrinae</taxon>
        <taxon>Pyrocoelia</taxon>
    </lineage>
</organism>
<dbReference type="GO" id="GO:0031298">
    <property type="term" value="C:replication fork protection complex"/>
    <property type="evidence" value="ECO:0007669"/>
    <property type="project" value="TreeGrafter"/>
</dbReference>
<feature type="region of interest" description="Disordered" evidence="4">
    <location>
        <begin position="325"/>
        <end position="354"/>
    </location>
</feature>
<dbReference type="InterPro" id="IPR044998">
    <property type="entry name" value="Timeless"/>
</dbReference>
<evidence type="ECO:0000313" key="8">
    <source>
        <dbReference type="Proteomes" id="UP001329430"/>
    </source>
</evidence>
<dbReference type="InterPro" id="IPR006906">
    <property type="entry name" value="Timeless_N"/>
</dbReference>